<protein>
    <submittedName>
        <fullName evidence="2">ABC transporter substrate-binding protein</fullName>
    </submittedName>
</protein>
<feature type="chain" id="PRO_5004742079" evidence="1">
    <location>
        <begin position="24"/>
        <end position="328"/>
    </location>
</feature>
<reference evidence="2 3" key="1">
    <citation type="journal article" date="2015" name="Stand. Genomic Sci.">
        <title>Complete genome sequence and description of Salinispira pacifica gen. nov., sp. nov., a novel spirochaete isolated form a hypersaline microbial mat.</title>
        <authorList>
            <person name="Ben Hania W."/>
            <person name="Joseph M."/>
            <person name="Schumann P."/>
            <person name="Bunk B."/>
            <person name="Fiebig A."/>
            <person name="Sproer C."/>
            <person name="Klenk H.P."/>
            <person name="Fardeau M.L."/>
            <person name="Spring S."/>
        </authorList>
    </citation>
    <scope>NUCLEOTIDE SEQUENCE [LARGE SCALE GENOMIC DNA]</scope>
    <source>
        <strain evidence="2 3">L21-RPul-D2</strain>
    </source>
</reference>
<dbReference type="Proteomes" id="UP000018680">
    <property type="component" value="Chromosome"/>
</dbReference>
<dbReference type="eggNOG" id="COG2984">
    <property type="taxonomic scope" value="Bacteria"/>
</dbReference>
<keyword evidence="3" id="KW-1185">Reference proteome</keyword>
<evidence type="ECO:0000313" key="3">
    <source>
        <dbReference type="Proteomes" id="UP000018680"/>
    </source>
</evidence>
<dbReference type="CDD" id="cd06325">
    <property type="entry name" value="PBP1_ABC_unchar_transporter"/>
    <property type="match status" value="1"/>
</dbReference>
<dbReference type="AlphaFoldDB" id="V5WLR4"/>
<dbReference type="Pfam" id="PF04392">
    <property type="entry name" value="ABC_sub_bind"/>
    <property type="match status" value="1"/>
</dbReference>
<dbReference type="PANTHER" id="PTHR35271:SF1">
    <property type="entry name" value="ABC TRANSPORTER, SUBSTRATE-BINDING LIPOPROTEIN"/>
    <property type="match status" value="1"/>
</dbReference>
<dbReference type="Gene3D" id="3.40.50.2300">
    <property type="match status" value="2"/>
</dbReference>
<dbReference type="InterPro" id="IPR028082">
    <property type="entry name" value="Peripla_BP_I"/>
</dbReference>
<name>V5WLR4_9SPIO</name>
<dbReference type="KEGG" id="slr:L21SP2_2674"/>
<gene>
    <name evidence="2" type="ORF">L21SP2_2674</name>
</gene>
<evidence type="ECO:0000313" key="2">
    <source>
        <dbReference type="EMBL" id="AHC16026.1"/>
    </source>
</evidence>
<dbReference type="PANTHER" id="PTHR35271">
    <property type="entry name" value="ABC TRANSPORTER, SUBSTRATE-BINDING LIPOPROTEIN-RELATED"/>
    <property type="match status" value="1"/>
</dbReference>
<dbReference type="RefSeq" id="WP_024268924.1">
    <property type="nucleotide sequence ID" value="NC_023035.1"/>
</dbReference>
<keyword evidence="1" id="KW-0732">Signal</keyword>
<organism evidence="2 3">
    <name type="scientific">Salinispira pacifica</name>
    <dbReference type="NCBI Taxonomy" id="1307761"/>
    <lineage>
        <taxon>Bacteria</taxon>
        <taxon>Pseudomonadati</taxon>
        <taxon>Spirochaetota</taxon>
        <taxon>Spirochaetia</taxon>
        <taxon>Spirochaetales</taxon>
        <taxon>Spirochaetaceae</taxon>
        <taxon>Salinispira</taxon>
    </lineage>
</organism>
<dbReference type="OrthoDB" id="9776955at2"/>
<sequence>MKIFTIRTAAVLAAVVLLFSGCAGEQKSVTIGISKIVEHPALNAVEQGIKDEMAELGYDDISFDVQNAAGDMNTAGQIASKFLFDDVDIAVGIATPTSIALATAITDRPVIFTAVTDPVDAGLVDNLESGKNNVTGVSDLTPVAEQIDLIIELTGAQSIGTVYTSGEPNAVKLAELAEEAAANRGLEFVSTTIADSGQVKQAAEAIMDRVDAVYVSTDNTVFSALPALIEVANQNNVPVITADPSSFGDYDVLAAYGFDYYAMGRATGRLIDEVLEGSEPADIPTRFLTDPEDLLLVLNLDVADRLGIEVSDELVEQAGSIIRNGEVE</sequence>
<dbReference type="InterPro" id="IPR007487">
    <property type="entry name" value="ABC_transpt-TYRBP-like"/>
</dbReference>
<dbReference type="SUPFAM" id="SSF53822">
    <property type="entry name" value="Periplasmic binding protein-like I"/>
    <property type="match status" value="1"/>
</dbReference>
<dbReference type="STRING" id="1307761.L21SP2_2674"/>
<dbReference type="PROSITE" id="PS51257">
    <property type="entry name" value="PROKAR_LIPOPROTEIN"/>
    <property type="match status" value="1"/>
</dbReference>
<dbReference type="PATRIC" id="fig|1307761.3.peg.2664"/>
<accession>V5WLR4</accession>
<dbReference type="EMBL" id="CP006939">
    <property type="protein sequence ID" value="AHC16026.1"/>
    <property type="molecule type" value="Genomic_DNA"/>
</dbReference>
<proteinExistence type="predicted"/>
<feature type="signal peptide" evidence="1">
    <location>
        <begin position="1"/>
        <end position="23"/>
    </location>
</feature>
<evidence type="ECO:0000256" key="1">
    <source>
        <dbReference type="SAM" id="SignalP"/>
    </source>
</evidence>
<dbReference type="HOGENOM" id="CLU_058196_0_0_12"/>